<reference evidence="1" key="1">
    <citation type="submission" date="2015-12" db="EMBL/GenBank/DDBJ databases">
        <title>Gene expression during late stages of embryo sac development: a critical building block for successful pollen-pistil interactions.</title>
        <authorList>
            <person name="Liu Y."/>
            <person name="Joly V."/>
            <person name="Sabar M."/>
            <person name="Matton D.P."/>
        </authorList>
    </citation>
    <scope>NUCLEOTIDE SEQUENCE</scope>
</reference>
<feature type="non-terminal residue" evidence="1">
    <location>
        <position position="66"/>
    </location>
</feature>
<proteinExistence type="predicted"/>
<accession>A0A0V0GJP6</accession>
<dbReference type="AlphaFoldDB" id="A0A0V0GJP6"/>
<name>A0A0V0GJP6_SOLCH</name>
<dbReference type="EMBL" id="GEDG01037733">
    <property type="protein sequence ID" value="JAP07961.1"/>
    <property type="molecule type" value="Transcribed_RNA"/>
</dbReference>
<organism evidence="1">
    <name type="scientific">Solanum chacoense</name>
    <name type="common">Chaco potato</name>
    <dbReference type="NCBI Taxonomy" id="4108"/>
    <lineage>
        <taxon>Eukaryota</taxon>
        <taxon>Viridiplantae</taxon>
        <taxon>Streptophyta</taxon>
        <taxon>Embryophyta</taxon>
        <taxon>Tracheophyta</taxon>
        <taxon>Spermatophyta</taxon>
        <taxon>Magnoliopsida</taxon>
        <taxon>eudicotyledons</taxon>
        <taxon>Gunneridae</taxon>
        <taxon>Pentapetalae</taxon>
        <taxon>asterids</taxon>
        <taxon>lamiids</taxon>
        <taxon>Solanales</taxon>
        <taxon>Solanaceae</taxon>
        <taxon>Solanoideae</taxon>
        <taxon>Solaneae</taxon>
        <taxon>Solanum</taxon>
    </lineage>
</organism>
<evidence type="ECO:0000313" key="1">
    <source>
        <dbReference type="EMBL" id="JAP07961.1"/>
    </source>
</evidence>
<protein>
    <submittedName>
        <fullName evidence="1">Putative ovule protein</fullName>
    </submittedName>
</protein>
<sequence>MYKSPLAAHLLSARWGFIPSSECWEIYTDRCLNIVSSLLSGLWKDFIKLVSHPFLCISKHPGHHVM</sequence>